<evidence type="ECO:0000313" key="2">
    <source>
        <dbReference type="EMBL" id="ABW29026.1"/>
    </source>
</evidence>
<dbReference type="eggNOG" id="ENOG502Z7TH">
    <property type="taxonomic scope" value="Bacteria"/>
</dbReference>
<sequence length="345" mass="38338">MQDTSAPIRNGEFTLQVPDPDDEDISEFDFQQQVGAAWEVCDRFDLQTDIWRGRILRAIRDREKNTGEGRGGSFLNWLQNNEISKSQAYSWIELANSADTLLDAGHLEPDSINNFSKRAFVKTAQSAPEIQELVSETARQGERITTREVQQLSDEWTTMTSDLVPAEIKTKAANQTIPIRHVAPLVKELEKLPEAHQNTIQSELAASPDLDTLKQATAEAKQLAKYLEAFGNVQALTEQSIDLESSLEEALRLGCLNITADLVNQASQLEHMVAKLYTTWRRLRRLTDKLHNASGASTPHLQSLLQALERLYSDVLEVELGASGSNPSETISIQVLSESHGSGSD</sequence>
<feature type="region of interest" description="Disordered" evidence="1">
    <location>
        <begin position="1"/>
        <end position="22"/>
    </location>
</feature>
<reference evidence="2 3" key="1">
    <citation type="journal article" date="2008" name="Proc. Natl. Acad. Sci. U.S.A.">
        <title>Niche adaptation and genome expansion in the chlorophyll d-producing cyanobacterium Acaryochloris marina.</title>
        <authorList>
            <person name="Swingley W.D."/>
            <person name="Chen M."/>
            <person name="Cheung P.C."/>
            <person name="Conrad A.L."/>
            <person name="Dejesa L.C."/>
            <person name="Hao J."/>
            <person name="Honchak B.M."/>
            <person name="Karbach L.E."/>
            <person name="Kurdoglu A."/>
            <person name="Lahiri S."/>
            <person name="Mastrian S.D."/>
            <person name="Miyashita H."/>
            <person name="Page L."/>
            <person name="Ramakrishna P."/>
            <person name="Satoh S."/>
            <person name="Sattley W.M."/>
            <person name="Shimada Y."/>
            <person name="Taylor H.L."/>
            <person name="Tomo T."/>
            <person name="Tsuchiya T."/>
            <person name="Wang Z.T."/>
            <person name="Raymond J."/>
            <person name="Mimuro M."/>
            <person name="Blankenship R.E."/>
            <person name="Touchman J.W."/>
        </authorList>
    </citation>
    <scope>NUCLEOTIDE SEQUENCE [LARGE SCALE GENOMIC DNA]</scope>
    <source>
        <strain evidence="3">MBIC 11017</strain>
    </source>
</reference>
<accession>B0C9L3</accession>
<proteinExistence type="predicted"/>
<evidence type="ECO:0000313" key="3">
    <source>
        <dbReference type="Proteomes" id="UP000000268"/>
    </source>
</evidence>
<keyword evidence="3" id="KW-1185">Reference proteome</keyword>
<evidence type="ECO:0000256" key="1">
    <source>
        <dbReference type="SAM" id="MobiDB-lite"/>
    </source>
</evidence>
<dbReference type="AlphaFoldDB" id="B0C9L3"/>
<gene>
    <name evidence="2" type="ordered locus">AM1_4044</name>
</gene>
<dbReference type="EMBL" id="CP000828">
    <property type="protein sequence ID" value="ABW29026.1"/>
    <property type="molecule type" value="Genomic_DNA"/>
</dbReference>
<dbReference type="STRING" id="329726.AM1_4044"/>
<dbReference type="Proteomes" id="UP000000268">
    <property type="component" value="Chromosome"/>
</dbReference>
<dbReference type="KEGG" id="amr:AM1_4044"/>
<dbReference type="HOGENOM" id="CLU_823696_0_0_3"/>
<organism evidence="2 3">
    <name type="scientific">Acaryochloris marina (strain MBIC 11017)</name>
    <dbReference type="NCBI Taxonomy" id="329726"/>
    <lineage>
        <taxon>Bacteria</taxon>
        <taxon>Bacillati</taxon>
        <taxon>Cyanobacteriota</taxon>
        <taxon>Cyanophyceae</taxon>
        <taxon>Acaryochloridales</taxon>
        <taxon>Acaryochloridaceae</taxon>
        <taxon>Acaryochloris</taxon>
    </lineage>
</organism>
<name>B0C9L3_ACAM1</name>
<protein>
    <submittedName>
        <fullName evidence="2">Uncharacterized protein</fullName>
    </submittedName>
</protein>